<proteinExistence type="predicted"/>
<dbReference type="KEGG" id="ngr:NAEGRDRAFT_69181"/>
<dbReference type="Gene3D" id="3.30.530.20">
    <property type="match status" value="1"/>
</dbReference>
<dbReference type="Proteomes" id="UP000006671">
    <property type="component" value="Unassembled WGS sequence"/>
</dbReference>
<gene>
    <name evidence="2" type="ORF">NAEGRDRAFT_69181</name>
</gene>
<dbReference type="InterPro" id="IPR036305">
    <property type="entry name" value="RGS_sf"/>
</dbReference>
<evidence type="ECO:0000256" key="1">
    <source>
        <dbReference type="SAM" id="MobiDB-lite"/>
    </source>
</evidence>
<dbReference type="GeneID" id="8862906"/>
<dbReference type="OrthoDB" id="10256759at2759"/>
<evidence type="ECO:0000313" key="2">
    <source>
        <dbReference type="EMBL" id="EFC42759.1"/>
    </source>
</evidence>
<dbReference type="SUPFAM" id="SSF48097">
    <property type="entry name" value="Regulator of G-protein signaling, RGS"/>
    <property type="match status" value="1"/>
</dbReference>
<sequence>MISFTPTGILGLKDLGARIEKDAKSPGFLSPRGMASPATDVSPKTPRRGTILQQNENGEPIRMFEVDDYELQFVEMMEVPESRDLFLTHLQSFSIPEVISFLKDMWKYKEKRKNIYNGTTMKIEHSTSVENLQSSFASTFSLQRKTVTELHKLAQDMIGLYIENDARLQLNISSEVSSLLLKRWGAINHIKNTVEVKQSSFAKSAKSFFNSESNESDMFSIDLDTIKLPSTTTTTMASSVGTSYTSSNNNPLTNTIVAGSLDMDTILDETVTDKMERSSSVHSMSTPNLDEDSGFFVKCLAHALPNQIQETVLKLCQLFDSVEFYVYNDLALEHFPKFKKSKEVKNFLLQKGEEFTKKISINMKLGYELDIRYKAKDFVNPLITDKDIYFTIMLCTDAYKSEWQLLGEKVIEEKYLKTSYQAYISNQKFLLGEENSNSNMKLAKIDIQLPFPVDEAYKVALDRKAKLKCDPITLGDFDTYKVDDLDVKRPLSIAFSSESYNIGKLYKTREATFVQTLVFDRKTNCYINIAKTAEFEEKKKSKDKIPVDLLYAYMFKHSGPNKCTLTYIYFGDLKLSLDTDMFFKRFIKDRAKALSKGFSKILAERTSYGNHSWNESVDDVFCLQECLEKNMKAYPQRSWFDEYNAYLERSKTMERANSKQNLNN</sequence>
<protein>
    <submittedName>
        <fullName evidence="2">Predicted protein</fullName>
    </submittedName>
</protein>
<dbReference type="AlphaFoldDB" id="D2VJW1"/>
<dbReference type="InterPro" id="IPR023393">
    <property type="entry name" value="START-like_dom_sf"/>
</dbReference>
<dbReference type="InterPro" id="IPR044926">
    <property type="entry name" value="RGS_subdomain_2"/>
</dbReference>
<accession>D2VJW1</accession>
<evidence type="ECO:0000313" key="3">
    <source>
        <dbReference type="Proteomes" id="UP000006671"/>
    </source>
</evidence>
<dbReference type="VEuPathDB" id="AmoebaDB:NAEGRDRAFT_69181"/>
<dbReference type="EMBL" id="GG738877">
    <property type="protein sequence ID" value="EFC42759.1"/>
    <property type="molecule type" value="Genomic_DNA"/>
</dbReference>
<dbReference type="OMA" id="YPQRSWF"/>
<name>D2VJW1_NAEGR</name>
<dbReference type="RefSeq" id="XP_002675503.1">
    <property type="nucleotide sequence ID" value="XM_002675457.1"/>
</dbReference>
<feature type="region of interest" description="Disordered" evidence="1">
    <location>
        <begin position="24"/>
        <end position="50"/>
    </location>
</feature>
<dbReference type="Gene3D" id="1.10.167.10">
    <property type="entry name" value="Regulator of G-protein Signalling 4, domain 2"/>
    <property type="match status" value="1"/>
</dbReference>
<dbReference type="InParanoid" id="D2VJW1"/>
<organism evidence="3">
    <name type="scientific">Naegleria gruberi</name>
    <name type="common">Amoeba</name>
    <dbReference type="NCBI Taxonomy" id="5762"/>
    <lineage>
        <taxon>Eukaryota</taxon>
        <taxon>Discoba</taxon>
        <taxon>Heterolobosea</taxon>
        <taxon>Tetramitia</taxon>
        <taxon>Eutetramitia</taxon>
        <taxon>Vahlkampfiidae</taxon>
        <taxon>Naegleria</taxon>
    </lineage>
</organism>
<keyword evidence="3" id="KW-1185">Reference proteome</keyword>
<reference evidence="2 3" key="1">
    <citation type="journal article" date="2010" name="Cell">
        <title>The genome of Naegleria gruberi illuminates early eukaryotic versatility.</title>
        <authorList>
            <person name="Fritz-Laylin L.K."/>
            <person name="Prochnik S.E."/>
            <person name="Ginger M.L."/>
            <person name="Dacks J.B."/>
            <person name="Carpenter M.L."/>
            <person name="Field M.C."/>
            <person name="Kuo A."/>
            <person name="Paredez A."/>
            <person name="Chapman J."/>
            <person name="Pham J."/>
            <person name="Shu S."/>
            <person name="Neupane R."/>
            <person name="Cipriano M."/>
            <person name="Mancuso J."/>
            <person name="Tu H."/>
            <person name="Salamov A."/>
            <person name="Lindquist E."/>
            <person name="Shapiro H."/>
            <person name="Lucas S."/>
            <person name="Grigoriev I.V."/>
            <person name="Cande W.Z."/>
            <person name="Fulton C."/>
            <person name="Rokhsar D.S."/>
            <person name="Dawson S.C."/>
        </authorList>
    </citation>
    <scope>NUCLEOTIDE SEQUENCE [LARGE SCALE GENOMIC DNA]</scope>
    <source>
        <strain evidence="2 3">NEG-M</strain>
    </source>
</reference>